<comment type="function">
    <text evidence="5">Component of the biogenesis of lysosome-related organelles complex-1 (BLOC-1) involved in pigment granule biogenesis.</text>
</comment>
<dbReference type="PANTHER" id="PTHR31328:SF2">
    <property type="entry name" value="BIOGENESIS OF LYSOSOME-RELATED ORGANELLES COMPLEX 1 SUBUNIT 6"/>
    <property type="match status" value="1"/>
</dbReference>
<evidence type="ECO:0000256" key="2">
    <source>
        <dbReference type="ARBA" id="ARBA00005767"/>
    </source>
</evidence>
<comment type="subcellular location">
    <subcellularLocation>
        <location evidence="1">Cytoplasm</location>
    </subcellularLocation>
</comment>
<comment type="caution">
    <text evidence="6">The sequence shown here is derived from an EMBL/GenBank/DDBJ whole genome shotgun (WGS) entry which is preliminary data.</text>
</comment>
<accession>A0A8S1C268</accession>
<keyword evidence="7" id="KW-1185">Reference proteome</keyword>
<proteinExistence type="inferred from homology"/>
<keyword evidence="4" id="KW-0963">Cytoplasm</keyword>
<sequence length="149" mass="17347">MAACPENVEEPAHIEHAKSYGLLSEQEASALGVSLINIFEPPLTKVRQQLSEASSKQQLLIEQMQCENERIELSQKEYNLQEAFTKMKVYHAKLVNIKKDMTMLHEKSTKLKKRAMRLQEHCQKQALQKELDKERQLQRELKLVEDTTK</sequence>
<evidence type="ECO:0000256" key="5">
    <source>
        <dbReference type="PIRNR" id="PIRNR037609"/>
    </source>
</evidence>
<dbReference type="PANTHER" id="PTHR31328">
    <property type="entry name" value="BIOGENESIS OF LYSOSOME-RELATED ORGANELLES COMPLEX 1 SUBUNIT 6"/>
    <property type="match status" value="1"/>
</dbReference>
<dbReference type="InterPro" id="IPR028119">
    <property type="entry name" value="Snapin/Pallidin/Snn1"/>
</dbReference>
<reference evidence="6 7" key="1">
    <citation type="submission" date="2020-04" db="EMBL/GenBank/DDBJ databases">
        <authorList>
            <person name="Alioto T."/>
            <person name="Alioto T."/>
            <person name="Gomez Garrido J."/>
        </authorList>
    </citation>
    <scope>NUCLEOTIDE SEQUENCE [LARGE SCALE GENOMIC DNA]</scope>
</reference>
<dbReference type="Pfam" id="PF14712">
    <property type="entry name" value="Snapin_Pallidin"/>
    <property type="match status" value="1"/>
</dbReference>
<evidence type="ECO:0000256" key="4">
    <source>
        <dbReference type="ARBA" id="ARBA00022490"/>
    </source>
</evidence>
<dbReference type="GO" id="GO:0031083">
    <property type="term" value="C:BLOC-1 complex"/>
    <property type="evidence" value="ECO:0007669"/>
    <property type="project" value="TreeGrafter"/>
</dbReference>
<dbReference type="AlphaFoldDB" id="A0A8S1C268"/>
<organism evidence="6 7">
    <name type="scientific">Cloeon dipterum</name>
    <dbReference type="NCBI Taxonomy" id="197152"/>
    <lineage>
        <taxon>Eukaryota</taxon>
        <taxon>Metazoa</taxon>
        <taxon>Ecdysozoa</taxon>
        <taxon>Arthropoda</taxon>
        <taxon>Hexapoda</taxon>
        <taxon>Insecta</taxon>
        <taxon>Pterygota</taxon>
        <taxon>Palaeoptera</taxon>
        <taxon>Ephemeroptera</taxon>
        <taxon>Pisciforma</taxon>
        <taxon>Baetidae</taxon>
        <taxon>Cloeon</taxon>
    </lineage>
</organism>
<dbReference type="InterPro" id="IPR017242">
    <property type="entry name" value="BLOC-1_pallidin"/>
</dbReference>
<dbReference type="Proteomes" id="UP000494165">
    <property type="component" value="Unassembled WGS sequence"/>
</dbReference>
<dbReference type="PIRSF" id="PIRSF037609">
    <property type="entry name" value="BLOC-1_complex_pallidin"/>
    <property type="match status" value="1"/>
</dbReference>
<dbReference type="EMBL" id="CADEPI010000005">
    <property type="protein sequence ID" value="CAB3361273.1"/>
    <property type="molecule type" value="Genomic_DNA"/>
</dbReference>
<comment type="similarity">
    <text evidence="2 5">Belongs to the BLOC1S6 family.</text>
</comment>
<evidence type="ECO:0000256" key="3">
    <source>
        <dbReference type="ARBA" id="ARBA00019579"/>
    </source>
</evidence>
<protein>
    <recommendedName>
        <fullName evidence="3 5">Biogenesis of lysosome-related organelles complex 1 subunit 6</fullName>
        <shortName evidence="5">BLOC-1 subunit 6</shortName>
    </recommendedName>
</protein>
<evidence type="ECO:0000256" key="1">
    <source>
        <dbReference type="ARBA" id="ARBA00004496"/>
    </source>
</evidence>
<name>A0A8S1C268_9INSE</name>
<evidence type="ECO:0000313" key="6">
    <source>
        <dbReference type="EMBL" id="CAB3361273.1"/>
    </source>
</evidence>
<dbReference type="GO" id="GO:0030133">
    <property type="term" value="C:transport vesicle"/>
    <property type="evidence" value="ECO:0007669"/>
    <property type="project" value="TreeGrafter"/>
</dbReference>
<gene>
    <name evidence="6" type="ORF">CLODIP_2_CD11412</name>
</gene>
<dbReference type="OrthoDB" id="19659at2759"/>
<evidence type="ECO:0000313" key="7">
    <source>
        <dbReference type="Proteomes" id="UP000494165"/>
    </source>
</evidence>